<protein>
    <submittedName>
        <fullName evidence="2">Uncharacterized protein</fullName>
    </submittedName>
</protein>
<evidence type="ECO:0000313" key="2">
    <source>
        <dbReference type="EMBL" id="KAF0299169.1"/>
    </source>
</evidence>
<name>A0A6A4W1Q0_AMPAM</name>
<comment type="caution">
    <text evidence="2">The sequence shown here is derived from an EMBL/GenBank/DDBJ whole genome shotgun (WGS) entry which is preliminary data.</text>
</comment>
<feature type="compositionally biased region" description="Basic and acidic residues" evidence="1">
    <location>
        <begin position="117"/>
        <end position="127"/>
    </location>
</feature>
<dbReference type="Proteomes" id="UP000440578">
    <property type="component" value="Unassembled WGS sequence"/>
</dbReference>
<dbReference type="EMBL" id="VIIS01001389">
    <property type="protein sequence ID" value="KAF0299169.1"/>
    <property type="molecule type" value="Genomic_DNA"/>
</dbReference>
<gene>
    <name evidence="2" type="ORF">FJT64_003548</name>
</gene>
<accession>A0A6A4W1Q0</accession>
<sequence length="137" mass="14844">MYNKLQECELDLSGKAELISRLQARSWEVGRLLSGLQQLGGSSRTAAPAPAMRPSRSAHTLQEALRRAPAVATPPPPSPRDDVTPTPGDVIDDVSEGVANRRMEAECGLTPQTPDTPRSEDQEHSMDGWETIDGDEI</sequence>
<evidence type="ECO:0000256" key="1">
    <source>
        <dbReference type="SAM" id="MobiDB-lite"/>
    </source>
</evidence>
<keyword evidence="3" id="KW-1185">Reference proteome</keyword>
<feature type="compositionally biased region" description="Low complexity" evidence="1">
    <location>
        <begin position="37"/>
        <end position="58"/>
    </location>
</feature>
<organism evidence="2 3">
    <name type="scientific">Amphibalanus amphitrite</name>
    <name type="common">Striped barnacle</name>
    <name type="synonym">Balanus amphitrite</name>
    <dbReference type="NCBI Taxonomy" id="1232801"/>
    <lineage>
        <taxon>Eukaryota</taxon>
        <taxon>Metazoa</taxon>
        <taxon>Ecdysozoa</taxon>
        <taxon>Arthropoda</taxon>
        <taxon>Crustacea</taxon>
        <taxon>Multicrustacea</taxon>
        <taxon>Cirripedia</taxon>
        <taxon>Thoracica</taxon>
        <taxon>Thoracicalcarea</taxon>
        <taxon>Balanomorpha</taxon>
        <taxon>Balanoidea</taxon>
        <taxon>Balanidae</taxon>
        <taxon>Amphibalaninae</taxon>
        <taxon>Amphibalanus</taxon>
    </lineage>
</organism>
<feature type="region of interest" description="Disordered" evidence="1">
    <location>
        <begin position="37"/>
        <end position="137"/>
    </location>
</feature>
<evidence type="ECO:0000313" key="3">
    <source>
        <dbReference type="Proteomes" id="UP000440578"/>
    </source>
</evidence>
<dbReference type="AlphaFoldDB" id="A0A6A4W1Q0"/>
<reference evidence="2 3" key="1">
    <citation type="submission" date="2019-07" db="EMBL/GenBank/DDBJ databases">
        <title>Draft genome assembly of a fouling barnacle, Amphibalanus amphitrite (Darwin, 1854): The first reference genome for Thecostraca.</title>
        <authorList>
            <person name="Kim W."/>
        </authorList>
    </citation>
    <scope>NUCLEOTIDE SEQUENCE [LARGE SCALE GENOMIC DNA]</scope>
    <source>
        <strain evidence="2">SNU_AA5</strain>
        <tissue evidence="2">Soma without cirri and trophi</tissue>
    </source>
</reference>
<proteinExistence type="predicted"/>